<feature type="non-terminal residue" evidence="1">
    <location>
        <position position="1"/>
    </location>
</feature>
<comment type="caution">
    <text evidence="1">The sequence shown here is derived from an EMBL/GenBank/DDBJ whole genome shotgun (WGS) entry which is preliminary data.</text>
</comment>
<gene>
    <name evidence="1" type="ORF">S01H4_67096</name>
</gene>
<feature type="non-terminal residue" evidence="1">
    <location>
        <position position="48"/>
    </location>
</feature>
<dbReference type="AlphaFoldDB" id="X1EBZ2"/>
<proteinExistence type="predicted"/>
<name>X1EBZ2_9ZZZZ</name>
<protein>
    <submittedName>
        <fullName evidence="1">Uncharacterized protein</fullName>
    </submittedName>
</protein>
<dbReference type="EMBL" id="BART01041969">
    <property type="protein sequence ID" value="GAH30117.1"/>
    <property type="molecule type" value="Genomic_DNA"/>
</dbReference>
<accession>X1EBZ2</accession>
<evidence type="ECO:0000313" key="1">
    <source>
        <dbReference type="EMBL" id="GAH30117.1"/>
    </source>
</evidence>
<reference evidence="1" key="1">
    <citation type="journal article" date="2014" name="Front. Microbiol.">
        <title>High frequency of phylogenetically diverse reductive dehalogenase-homologous genes in deep subseafloor sedimentary metagenomes.</title>
        <authorList>
            <person name="Kawai M."/>
            <person name="Futagami T."/>
            <person name="Toyoda A."/>
            <person name="Takaki Y."/>
            <person name="Nishi S."/>
            <person name="Hori S."/>
            <person name="Arai W."/>
            <person name="Tsubouchi T."/>
            <person name="Morono Y."/>
            <person name="Uchiyama I."/>
            <person name="Ito T."/>
            <person name="Fujiyama A."/>
            <person name="Inagaki F."/>
            <person name="Takami H."/>
        </authorList>
    </citation>
    <scope>NUCLEOTIDE SEQUENCE</scope>
    <source>
        <strain evidence="1">Expedition CK06-06</strain>
    </source>
</reference>
<organism evidence="1">
    <name type="scientific">marine sediment metagenome</name>
    <dbReference type="NCBI Taxonomy" id="412755"/>
    <lineage>
        <taxon>unclassified sequences</taxon>
        <taxon>metagenomes</taxon>
        <taxon>ecological metagenomes</taxon>
    </lineage>
</organism>
<sequence length="48" mass="5557">TGRKEIYKDMVYSGLSVGNFRKAVDEKIINLMTHLARLYEDAYQFSKG</sequence>